<proteinExistence type="predicted"/>
<feature type="region of interest" description="Disordered" evidence="1">
    <location>
        <begin position="57"/>
        <end position="193"/>
    </location>
</feature>
<evidence type="ECO:0000313" key="4">
    <source>
        <dbReference type="Proteomes" id="UP000801492"/>
    </source>
</evidence>
<feature type="compositionally biased region" description="Polar residues" evidence="1">
    <location>
        <begin position="100"/>
        <end position="109"/>
    </location>
</feature>
<dbReference type="InterPro" id="IPR052638">
    <property type="entry name" value="PiggyBac_TE-derived"/>
</dbReference>
<feature type="domain" description="PiggyBac transposable element-derived protein" evidence="2">
    <location>
        <begin position="210"/>
        <end position="266"/>
    </location>
</feature>
<dbReference type="OrthoDB" id="6783708at2759"/>
<dbReference type="Pfam" id="PF13843">
    <property type="entry name" value="DDE_Tnp_1_7"/>
    <property type="match status" value="1"/>
</dbReference>
<accession>A0A8K0D2N4</accession>
<feature type="region of interest" description="Disordered" evidence="1">
    <location>
        <begin position="292"/>
        <end position="351"/>
    </location>
</feature>
<reference evidence="3" key="1">
    <citation type="submission" date="2019-08" db="EMBL/GenBank/DDBJ databases">
        <title>The genome of the North American firefly Photinus pyralis.</title>
        <authorList>
            <consortium name="Photinus pyralis genome working group"/>
            <person name="Fallon T.R."/>
            <person name="Sander Lower S.E."/>
            <person name="Weng J.-K."/>
        </authorList>
    </citation>
    <scope>NUCLEOTIDE SEQUENCE</scope>
    <source>
        <strain evidence="3">TRF0915ILg1</strain>
        <tissue evidence="3">Whole body</tissue>
    </source>
</reference>
<dbReference type="EMBL" id="VTPC01005588">
    <property type="protein sequence ID" value="KAF2895862.1"/>
    <property type="molecule type" value="Genomic_DNA"/>
</dbReference>
<keyword evidence="4" id="KW-1185">Reference proteome</keyword>
<sequence length="650" mass="72827">KLYDNLNIDEQQLKNHVWNVDETGLQYVVKGSRVVTSMGKNTFIVAHTLKEEKLKQSSDTSVLKAKINSSRNDPPNLKNQEVFAERNRPRKTDPPFEKLTVNNQGNSKLRGTTRKGRTTTAHVSKIKPLTQSFPLQDRPPPDPPDLLPGAQADSDSALQRRTRCDRSNTKSEPAQRPRRPTIRHQPDSGSAGVKHGNSLDFLLTFFMDQDEAIVSYFGRHSCKHFIKGKPIRWGYKLWVGALQLGSIVSFSPYQGASGPQRLVEEKSTPKTEIDLPQKIGSSQITPAMEETISTDPPMATAPSSTKESSYPNHSPPATTAVSRVPPTSERLTPRSAQVEQLVEPDPKAPRVEPAIDPRLKEMDMPEQKRPPILLPLRKDRDPLQVLPLPLEAAVDEIHRKQRKCEEPCEVYPHHRSLCPRDDPVAAHQQLPRHELLVRENHTKDELFTKNGAIVHENCKHNQGEEIGAAKQMIGKTTGRIPESVQAALPSVPVISIREEDKSSLSELAIDSPSSKTSSGKSFLLLDSGASDRNRILFFSTKRNREVLSSTDHWFCDGTFNTAPTLFTQLMTIHRIKFDAIIPLKSNLKQTTAKTDFESALYRAFAEIFDGIQLRGCFFHFGQCLWRQIQGSPDLLAKYIDVGDPDFALNV</sequence>
<dbReference type="PANTHER" id="PTHR47055:SF3">
    <property type="entry name" value="PHORBOL-ESTER_DAG-TYPE DOMAIN-CONTAINING PROTEIN"/>
    <property type="match status" value="1"/>
</dbReference>
<gene>
    <name evidence="3" type="ORF">ILUMI_10315</name>
</gene>
<dbReference type="AlphaFoldDB" id="A0A8K0D2N4"/>
<comment type="caution">
    <text evidence="3">The sequence shown here is derived from an EMBL/GenBank/DDBJ whole genome shotgun (WGS) entry which is preliminary data.</text>
</comment>
<dbReference type="InterPro" id="IPR029526">
    <property type="entry name" value="PGBD"/>
</dbReference>
<organism evidence="3 4">
    <name type="scientific">Ignelater luminosus</name>
    <name type="common">Cucubano</name>
    <name type="synonym">Pyrophorus luminosus</name>
    <dbReference type="NCBI Taxonomy" id="2038154"/>
    <lineage>
        <taxon>Eukaryota</taxon>
        <taxon>Metazoa</taxon>
        <taxon>Ecdysozoa</taxon>
        <taxon>Arthropoda</taxon>
        <taxon>Hexapoda</taxon>
        <taxon>Insecta</taxon>
        <taxon>Pterygota</taxon>
        <taxon>Neoptera</taxon>
        <taxon>Endopterygota</taxon>
        <taxon>Coleoptera</taxon>
        <taxon>Polyphaga</taxon>
        <taxon>Elateriformia</taxon>
        <taxon>Elateroidea</taxon>
        <taxon>Elateridae</taxon>
        <taxon>Agrypninae</taxon>
        <taxon>Pyrophorini</taxon>
        <taxon>Ignelater</taxon>
    </lineage>
</organism>
<dbReference type="Proteomes" id="UP000801492">
    <property type="component" value="Unassembled WGS sequence"/>
</dbReference>
<feature type="compositionally biased region" description="Polar residues" evidence="1">
    <location>
        <begin position="301"/>
        <end position="321"/>
    </location>
</feature>
<evidence type="ECO:0000259" key="2">
    <source>
        <dbReference type="Pfam" id="PF13843"/>
    </source>
</evidence>
<evidence type="ECO:0000256" key="1">
    <source>
        <dbReference type="SAM" id="MobiDB-lite"/>
    </source>
</evidence>
<feature type="non-terminal residue" evidence="3">
    <location>
        <position position="650"/>
    </location>
</feature>
<feature type="compositionally biased region" description="Basic and acidic residues" evidence="1">
    <location>
        <begin position="83"/>
        <end position="96"/>
    </location>
</feature>
<dbReference type="GO" id="GO:0043565">
    <property type="term" value="F:sequence-specific DNA binding"/>
    <property type="evidence" value="ECO:0007669"/>
    <property type="project" value="TreeGrafter"/>
</dbReference>
<protein>
    <recommendedName>
        <fullName evidence="2">PiggyBac transposable element-derived protein domain-containing protein</fullName>
    </recommendedName>
</protein>
<feature type="compositionally biased region" description="Pro residues" evidence="1">
    <location>
        <begin position="137"/>
        <end position="146"/>
    </location>
</feature>
<feature type="compositionally biased region" description="Polar residues" evidence="1">
    <location>
        <begin position="57"/>
        <end position="79"/>
    </location>
</feature>
<evidence type="ECO:0000313" key="3">
    <source>
        <dbReference type="EMBL" id="KAF2895862.1"/>
    </source>
</evidence>
<name>A0A8K0D2N4_IGNLU</name>
<dbReference type="PANTHER" id="PTHR47055">
    <property type="entry name" value="DDE_TNP_1_7 DOMAIN-CONTAINING PROTEIN"/>
    <property type="match status" value="1"/>
</dbReference>
<feature type="compositionally biased region" description="Basic and acidic residues" evidence="1">
    <location>
        <begin position="162"/>
        <end position="175"/>
    </location>
</feature>